<comment type="caution">
    <text evidence="3">The sequence shown here is derived from an EMBL/GenBank/DDBJ whole genome shotgun (WGS) entry which is preliminary data.</text>
</comment>
<accession>A0A2J7ZPC9</accession>
<dbReference type="AlphaFoldDB" id="A0A2J7ZPC9"/>
<keyword evidence="1" id="KW-0812">Transmembrane</keyword>
<dbReference type="EMBL" id="PGGS01000718">
    <property type="protein sequence ID" value="PNH02125.1"/>
    <property type="molecule type" value="Genomic_DNA"/>
</dbReference>
<evidence type="ECO:0000256" key="2">
    <source>
        <dbReference type="SAM" id="SignalP"/>
    </source>
</evidence>
<dbReference type="Pfam" id="PF03747">
    <property type="entry name" value="ADP_ribosyl_GH"/>
    <property type="match status" value="1"/>
</dbReference>
<evidence type="ECO:0000256" key="1">
    <source>
        <dbReference type="SAM" id="Phobius"/>
    </source>
</evidence>
<dbReference type="InterPro" id="IPR005502">
    <property type="entry name" value="Ribosyl_crysJ1"/>
</dbReference>
<evidence type="ECO:0000313" key="4">
    <source>
        <dbReference type="Proteomes" id="UP000236333"/>
    </source>
</evidence>
<protein>
    <submittedName>
        <fullName evidence="3">Crystallin J1A</fullName>
    </submittedName>
</protein>
<feature type="transmembrane region" description="Helical" evidence="1">
    <location>
        <begin position="52"/>
        <end position="73"/>
    </location>
</feature>
<dbReference type="InterPro" id="IPR036705">
    <property type="entry name" value="Ribosyl_crysJ1_sf"/>
</dbReference>
<dbReference type="OrthoDB" id="547734at2759"/>
<keyword evidence="2" id="KW-0732">Signal</keyword>
<name>A0A2J7ZPC9_9CHLO</name>
<keyword evidence="1" id="KW-0472">Membrane</keyword>
<feature type="signal peptide" evidence="2">
    <location>
        <begin position="1"/>
        <end position="27"/>
    </location>
</feature>
<organism evidence="3 4">
    <name type="scientific">Tetrabaena socialis</name>
    <dbReference type="NCBI Taxonomy" id="47790"/>
    <lineage>
        <taxon>Eukaryota</taxon>
        <taxon>Viridiplantae</taxon>
        <taxon>Chlorophyta</taxon>
        <taxon>core chlorophytes</taxon>
        <taxon>Chlorophyceae</taxon>
        <taxon>CS clade</taxon>
        <taxon>Chlamydomonadales</taxon>
        <taxon>Tetrabaenaceae</taxon>
        <taxon>Tetrabaena</taxon>
    </lineage>
</organism>
<gene>
    <name evidence="3" type="ORF">TSOC_011924</name>
</gene>
<dbReference type="SUPFAM" id="SSF101478">
    <property type="entry name" value="ADP-ribosylglycohydrolase"/>
    <property type="match status" value="1"/>
</dbReference>
<proteinExistence type="predicted"/>
<feature type="chain" id="PRO_5014413064" evidence="2">
    <location>
        <begin position="28"/>
        <end position="394"/>
    </location>
</feature>
<sequence>MRRVARACTSLRLVIGLLAQGTQVVGGSTAVSAAVADDVAKAYDEDAVSRRAAAAVLGALVADAATMGLHWIYDLSQIQKLLGKSEEPAFFEPPSCPYYEYESGVQSPYGDELMPVLQYMTSGPGGQQEGTLDGSGFAKFLAEFYRSYRGRLNKSSRAMMEAVLQGGRNWPECGDPRDSQANNFVKVVPIVARYAGQPGLVKAVDAAVRAQQNSDEAVAFAVAAALILERVVLGTHNVTAAVQWAAAGAEGSGTSLSRSALEAVRAVLVQHQAGTPMRELLYAPGSDSKPGRWGPSCANPGALQGALLAAIQASEAPQQEGGGSGGTAYARGVRTNMLLGGDNCSRSVLLGALLAAQAGPAAIPSAWRSKTRSYDSSDVLVGQLLGFRAAERRR</sequence>
<reference evidence="3 4" key="1">
    <citation type="journal article" date="2017" name="Mol. Biol. Evol.">
        <title>The 4-celled Tetrabaena socialis nuclear genome reveals the essential components for genetic control of cell number at the origin of multicellularity in the volvocine lineage.</title>
        <authorList>
            <person name="Featherston J."/>
            <person name="Arakaki Y."/>
            <person name="Hanschen E.R."/>
            <person name="Ferris P.J."/>
            <person name="Michod R.E."/>
            <person name="Olson B.J.S.C."/>
            <person name="Nozaki H."/>
            <person name="Durand P.M."/>
        </authorList>
    </citation>
    <scope>NUCLEOTIDE SEQUENCE [LARGE SCALE GENOMIC DNA]</scope>
    <source>
        <strain evidence="3 4">NIES-571</strain>
    </source>
</reference>
<dbReference type="PANTHER" id="PTHR16222">
    <property type="entry name" value="ADP-RIBOSYLGLYCOHYDROLASE"/>
    <property type="match status" value="1"/>
</dbReference>
<dbReference type="PANTHER" id="PTHR16222:SF17">
    <property type="entry name" value="SELENOPROTEIN J"/>
    <property type="match status" value="1"/>
</dbReference>
<dbReference type="InterPro" id="IPR050792">
    <property type="entry name" value="ADP-ribosylglycohydrolase"/>
</dbReference>
<keyword evidence="1" id="KW-1133">Transmembrane helix</keyword>
<evidence type="ECO:0000313" key="3">
    <source>
        <dbReference type="EMBL" id="PNH02125.1"/>
    </source>
</evidence>
<dbReference type="Gene3D" id="1.10.4080.10">
    <property type="entry name" value="ADP-ribosylation/Crystallin J1"/>
    <property type="match status" value="1"/>
</dbReference>
<dbReference type="Proteomes" id="UP000236333">
    <property type="component" value="Unassembled WGS sequence"/>
</dbReference>
<keyword evidence="4" id="KW-1185">Reference proteome</keyword>